<reference evidence="1" key="2">
    <citation type="journal article" date="2015" name="Data Brief">
        <title>Shoot transcriptome of the giant reed, Arundo donax.</title>
        <authorList>
            <person name="Barrero R.A."/>
            <person name="Guerrero F.D."/>
            <person name="Moolhuijzen P."/>
            <person name="Goolsby J.A."/>
            <person name="Tidwell J."/>
            <person name="Bellgard S.E."/>
            <person name="Bellgard M.I."/>
        </authorList>
    </citation>
    <scope>NUCLEOTIDE SEQUENCE</scope>
    <source>
        <tissue evidence="1">Shoot tissue taken approximately 20 cm above the soil surface</tissue>
    </source>
</reference>
<dbReference type="AlphaFoldDB" id="A0A0A8Y8P5"/>
<evidence type="ECO:0000313" key="1">
    <source>
        <dbReference type="EMBL" id="JAD22616.1"/>
    </source>
</evidence>
<reference evidence="1" key="1">
    <citation type="submission" date="2014-09" db="EMBL/GenBank/DDBJ databases">
        <authorList>
            <person name="Magalhaes I.L.F."/>
            <person name="Oliveira U."/>
            <person name="Santos F.R."/>
            <person name="Vidigal T.H.D.A."/>
            <person name="Brescovit A.D."/>
            <person name="Santos A.J."/>
        </authorList>
    </citation>
    <scope>NUCLEOTIDE SEQUENCE</scope>
    <source>
        <tissue evidence="1">Shoot tissue taken approximately 20 cm above the soil surface</tissue>
    </source>
</reference>
<sequence length="40" mass="4786">MWREKLAAALNRFRSRSWVGRKPRVSIWVLGLGPSYVWRV</sequence>
<dbReference type="EMBL" id="GBRH01275279">
    <property type="protein sequence ID" value="JAD22616.1"/>
    <property type="molecule type" value="Transcribed_RNA"/>
</dbReference>
<protein>
    <submittedName>
        <fullName evidence="1">Uncharacterized protein</fullName>
    </submittedName>
</protein>
<organism evidence="1">
    <name type="scientific">Arundo donax</name>
    <name type="common">Giant reed</name>
    <name type="synonym">Donax arundinaceus</name>
    <dbReference type="NCBI Taxonomy" id="35708"/>
    <lineage>
        <taxon>Eukaryota</taxon>
        <taxon>Viridiplantae</taxon>
        <taxon>Streptophyta</taxon>
        <taxon>Embryophyta</taxon>
        <taxon>Tracheophyta</taxon>
        <taxon>Spermatophyta</taxon>
        <taxon>Magnoliopsida</taxon>
        <taxon>Liliopsida</taxon>
        <taxon>Poales</taxon>
        <taxon>Poaceae</taxon>
        <taxon>PACMAD clade</taxon>
        <taxon>Arundinoideae</taxon>
        <taxon>Arundineae</taxon>
        <taxon>Arundo</taxon>
    </lineage>
</organism>
<name>A0A0A8Y8P5_ARUDO</name>
<accession>A0A0A8Y8P5</accession>
<proteinExistence type="predicted"/>